<dbReference type="NCBIfam" id="NF003231">
    <property type="entry name" value="PRK04195.2-1"/>
    <property type="match status" value="1"/>
</dbReference>
<protein>
    <recommendedName>
        <fullName evidence="2 7">Replication factor C large subunit</fullName>
        <shortName evidence="7">RFC large subunit</shortName>
    </recommendedName>
    <alternativeName>
        <fullName evidence="6 7">Clamp loader large subunit</fullName>
    </alternativeName>
</protein>
<dbReference type="Pfam" id="PF00004">
    <property type="entry name" value="AAA"/>
    <property type="match status" value="1"/>
</dbReference>
<dbReference type="EMBL" id="JBHSZH010000005">
    <property type="protein sequence ID" value="MFC7079702.1"/>
    <property type="molecule type" value="Genomic_DNA"/>
</dbReference>
<dbReference type="InterPro" id="IPR047854">
    <property type="entry name" value="RFC_lid"/>
</dbReference>
<dbReference type="Gene3D" id="1.10.8.60">
    <property type="match status" value="1"/>
</dbReference>
<feature type="compositionally biased region" description="Acidic residues" evidence="8">
    <location>
        <begin position="463"/>
        <end position="478"/>
    </location>
</feature>
<dbReference type="GO" id="GO:0003689">
    <property type="term" value="F:DNA clamp loader activity"/>
    <property type="evidence" value="ECO:0007669"/>
    <property type="project" value="UniProtKB-UniRule"/>
</dbReference>
<dbReference type="InterPro" id="IPR027417">
    <property type="entry name" value="P-loop_NTPase"/>
</dbReference>
<evidence type="ECO:0000256" key="2">
    <source>
        <dbReference type="ARBA" id="ARBA00014793"/>
    </source>
</evidence>
<gene>
    <name evidence="7" type="primary">rfcL</name>
    <name evidence="10" type="ORF">ACFQJ6_05650</name>
</gene>
<dbReference type="GO" id="GO:0006260">
    <property type="term" value="P:DNA replication"/>
    <property type="evidence" value="ECO:0007669"/>
    <property type="project" value="UniProtKB-UniRule"/>
</dbReference>
<evidence type="ECO:0000256" key="3">
    <source>
        <dbReference type="ARBA" id="ARBA00022705"/>
    </source>
</evidence>
<dbReference type="PANTHER" id="PTHR23389">
    <property type="entry name" value="CHROMOSOME TRANSMISSION FIDELITY FACTOR 18"/>
    <property type="match status" value="1"/>
</dbReference>
<evidence type="ECO:0000256" key="6">
    <source>
        <dbReference type="ARBA" id="ARBA00032141"/>
    </source>
</evidence>
<name>A0ABD5WGR1_9EURY</name>
<comment type="caution">
    <text evidence="10">The sequence shown here is derived from an EMBL/GenBank/DDBJ whole genome shotgun (WGS) entry which is preliminary data.</text>
</comment>
<comment type="subunit">
    <text evidence="7">Heteromultimer composed of small subunits (RfcS) and large subunits (RfcL).</text>
</comment>
<sequence length="487" mass="53002">MTDWTEKYRPSSLSEIRGNNKARDQLKKWADTWDDHRDAVIVHGSPGVGKTSAAHALANDMGWPTIELNASDTRTGDVVEKLAGGAAQNQALTGNAGGRQLVVMDEADNLHGNADRGGSKAITEVVTDAGQPMILIANEFYDMSNTLRNNCETIEFRDVQARSIVPALRHICKQEGVEYEKAALRAIADKNDGDLRSAVNDLQAIAETNERLTEDDVTVTGERDRSSGIFDFLDALFKEKDAKSALEESYDVDETPDDLLNWVEDNVPKDYEGAELATAYGFLSNADKWLGRVRATQDYSMWRYATDNIAAGVAASRRGEKGGWTRYGPPSYWQKLGSSKANRKKRDYVARKIAQTEGVSMSTARREMMPFLAAMTHHCKNRELTVAMTAKYDLDAEHVSFVTGSGKDTNKVGSVVEDAQTLREEAAVEHSGGAFEGARGSASDDDRADSEGGGSDGTAVEERAEDSEAEASGEDDDSQTGLADFGT</sequence>
<dbReference type="Proteomes" id="UP001596407">
    <property type="component" value="Unassembled WGS sequence"/>
</dbReference>
<dbReference type="CDD" id="cd18140">
    <property type="entry name" value="HLD_clamp_RFC"/>
    <property type="match status" value="1"/>
</dbReference>
<feature type="binding site" evidence="7">
    <location>
        <begin position="44"/>
        <end position="51"/>
    </location>
    <ligand>
        <name>ATP</name>
        <dbReference type="ChEBI" id="CHEBI:30616"/>
    </ligand>
</feature>
<evidence type="ECO:0000313" key="11">
    <source>
        <dbReference type="Proteomes" id="UP001596407"/>
    </source>
</evidence>
<keyword evidence="3 7" id="KW-0235">DNA replication</keyword>
<dbReference type="CDD" id="cd00009">
    <property type="entry name" value="AAA"/>
    <property type="match status" value="1"/>
</dbReference>
<comment type="function">
    <text evidence="7">Part of the RFC clamp loader complex which loads the PCNA sliding clamp onto DNA.</text>
</comment>
<dbReference type="NCBIfam" id="NF003229">
    <property type="entry name" value="PRK04195.1-5"/>
    <property type="match status" value="1"/>
</dbReference>
<reference evidence="10 11" key="1">
    <citation type="journal article" date="2019" name="Int. J. Syst. Evol. Microbiol.">
        <title>The Global Catalogue of Microorganisms (GCM) 10K type strain sequencing project: providing services to taxonomists for standard genome sequencing and annotation.</title>
        <authorList>
            <consortium name="The Broad Institute Genomics Platform"/>
            <consortium name="The Broad Institute Genome Sequencing Center for Infectious Disease"/>
            <person name="Wu L."/>
            <person name="Ma J."/>
        </authorList>
    </citation>
    <scope>NUCLEOTIDE SEQUENCE [LARGE SCALE GENOMIC DNA]</scope>
    <source>
        <strain evidence="10 11">DT72</strain>
    </source>
</reference>
<evidence type="ECO:0000256" key="5">
    <source>
        <dbReference type="ARBA" id="ARBA00022840"/>
    </source>
</evidence>
<dbReference type="GO" id="GO:0005524">
    <property type="term" value="F:ATP binding"/>
    <property type="evidence" value="ECO:0007669"/>
    <property type="project" value="UniProtKB-UniRule"/>
</dbReference>
<comment type="similarity">
    <text evidence="1 7">Belongs to the activator 1 small subunits family. RfcL subfamily.</text>
</comment>
<accession>A0ABD5WGR1</accession>
<feature type="domain" description="AAA+ ATPase" evidence="9">
    <location>
        <begin position="36"/>
        <end position="236"/>
    </location>
</feature>
<dbReference type="RefSeq" id="WP_276279215.1">
    <property type="nucleotide sequence ID" value="NZ_CP119809.1"/>
</dbReference>
<dbReference type="HAMAP" id="MF_01508">
    <property type="entry name" value="RfcL"/>
    <property type="match status" value="1"/>
</dbReference>
<evidence type="ECO:0000259" key="9">
    <source>
        <dbReference type="SMART" id="SM00382"/>
    </source>
</evidence>
<dbReference type="Pfam" id="PF21960">
    <property type="entry name" value="RCF1-5-like_lid"/>
    <property type="match status" value="1"/>
</dbReference>
<dbReference type="InterPro" id="IPR023935">
    <property type="entry name" value="Rep_factor-C_lsu"/>
</dbReference>
<dbReference type="AlphaFoldDB" id="A0ABD5WGR1"/>
<dbReference type="SUPFAM" id="SSF52540">
    <property type="entry name" value="P-loop containing nucleoside triphosphate hydrolases"/>
    <property type="match status" value="1"/>
</dbReference>
<evidence type="ECO:0000256" key="4">
    <source>
        <dbReference type="ARBA" id="ARBA00022741"/>
    </source>
</evidence>
<keyword evidence="11" id="KW-1185">Reference proteome</keyword>
<dbReference type="PANTHER" id="PTHR23389:SF6">
    <property type="entry name" value="REPLICATION FACTOR C SUBUNIT 1"/>
    <property type="match status" value="1"/>
</dbReference>
<evidence type="ECO:0000256" key="7">
    <source>
        <dbReference type="HAMAP-Rule" id="MF_01508"/>
    </source>
</evidence>
<feature type="region of interest" description="Disordered" evidence="8">
    <location>
        <begin position="425"/>
        <end position="487"/>
    </location>
</feature>
<dbReference type="GeneID" id="79303779"/>
<dbReference type="InterPro" id="IPR003593">
    <property type="entry name" value="AAA+_ATPase"/>
</dbReference>
<dbReference type="NCBIfam" id="NF003228">
    <property type="entry name" value="PRK04195.1-4"/>
    <property type="match status" value="1"/>
</dbReference>
<evidence type="ECO:0000256" key="1">
    <source>
        <dbReference type="ARBA" id="ARBA00006878"/>
    </source>
</evidence>
<dbReference type="Gene3D" id="3.40.50.300">
    <property type="entry name" value="P-loop containing nucleotide triphosphate hydrolases"/>
    <property type="match status" value="1"/>
</dbReference>
<keyword evidence="4 7" id="KW-0547">Nucleotide-binding</keyword>
<keyword evidence="5 7" id="KW-0067">ATP-binding</keyword>
<dbReference type="SMART" id="SM00382">
    <property type="entry name" value="AAA"/>
    <property type="match status" value="1"/>
</dbReference>
<dbReference type="InterPro" id="IPR003959">
    <property type="entry name" value="ATPase_AAA_core"/>
</dbReference>
<evidence type="ECO:0000313" key="10">
    <source>
        <dbReference type="EMBL" id="MFC7079702.1"/>
    </source>
</evidence>
<proteinExistence type="inferred from homology"/>
<evidence type="ECO:0000256" key="8">
    <source>
        <dbReference type="SAM" id="MobiDB-lite"/>
    </source>
</evidence>
<organism evidence="10 11">
    <name type="scientific">Halorussus caseinilyticus</name>
    <dbReference type="NCBI Taxonomy" id="3034025"/>
    <lineage>
        <taxon>Archaea</taxon>
        <taxon>Methanobacteriati</taxon>
        <taxon>Methanobacteriota</taxon>
        <taxon>Stenosarchaea group</taxon>
        <taxon>Halobacteria</taxon>
        <taxon>Halobacteriales</taxon>
        <taxon>Haladaptataceae</taxon>
        <taxon>Halorussus</taxon>
    </lineage>
</organism>